<keyword evidence="4" id="KW-0620">Polyamine biosynthesis</keyword>
<evidence type="ECO:0000313" key="5">
    <source>
        <dbReference type="Proteomes" id="UP000504610"/>
    </source>
</evidence>
<sequence>MTNSGFEGVEKRLEIVFKKQPVDCKIEYNLLSPSVDTYLLYASSLFVFDDWVVIKTCGQIQLRSNSPEEPISGQSTNPFPTRVLKQKYSSCANSCLSKILRSTVEILMTSLDKSKSSVFFQESLRGPMITASGIDRLFPGSKISDMEFPGCGYSMNGIVGGGSVYTIHVAPEEGFSFASFELCQYQHDDVDLGLLVESVVFCFDPAHFTVAVVGSSKFSGELILKNRVVRCKEIKVRCLGHS</sequence>
<dbReference type="GO" id="GO:0005829">
    <property type="term" value="C:cytosol"/>
    <property type="evidence" value="ECO:0007669"/>
    <property type="project" value="TreeGrafter"/>
</dbReference>
<accession>A0A9W3CL35</accession>
<proteinExistence type="inferred from homology"/>
<dbReference type="GO" id="GO:0008295">
    <property type="term" value="P:spermidine biosynthetic process"/>
    <property type="evidence" value="ECO:0007669"/>
    <property type="project" value="UniProtKB-KW"/>
</dbReference>
<dbReference type="PANTHER" id="PTHR11570">
    <property type="entry name" value="S-ADENOSYLMETHIONINE DECARBOXYLASE"/>
    <property type="match status" value="1"/>
</dbReference>
<dbReference type="Pfam" id="PF01536">
    <property type="entry name" value="SAM_decarbox"/>
    <property type="match status" value="2"/>
</dbReference>
<dbReference type="RefSeq" id="XP_056852216.1">
    <property type="nucleotide sequence ID" value="XM_056996236.1"/>
</dbReference>
<evidence type="ECO:0000256" key="3">
    <source>
        <dbReference type="ARBA" id="ARBA00023066"/>
    </source>
</evidence>
<dbReference type="OrthoDB" id="1068353at2759"/>
<dbReference type="GO" id="GO:0006597">
    <property type="term" value="P:spermine biosynthetic process"/>
    <property type="evidence" value="ECO:0007669"/>
    <property type="project" value="TreeGrafter"/>
</dbReference>
<dbReference type="GeneID" id="130501339"/>
<keyword evidence="5" id="KW-1185">Reference proteome</keyword>
<evidence type="ECO:0000256" key="4">
    <source>
        <dbReference type="ARBA" id="ARBA00023115"/>
    </source>
</evidence>
<comment type="pathway">
    <text evidence="1">Amine and polyamine biosynthesis; S-adenosylmethioninamine biosynthesis; S-adenosylmethioninamine from S-adenosyl-L-methionine: step 1/1.</text>
</comment>
<evidence type="ECO:0000313" key="6">
    <source>
        <dbReference type="RefSeq" id="XP_056852216.1"/>
    </source>
</evidence>
<evidence type="ECO:0000256" key="1">
    <source>
        <dbReference type="ARBA" id="ARBA00004911"/>
    </source>
</evidence>
<reference evidence="6" key="1">
    <citation type="submission" date="2025-08" db="UniProtKB">
        <authorList>
            <consortium name="RefSeq"/>
        </authorList>
    </citation>
    <scope>IDENTIFICATION</scope>
    <source>
        <tissue evidence="6">Leaf</tissue>
    </source>
</reference>
<dbReference type="GO" id="GO:0004014">
    <property type="term" value="F:adenosylmethionine decarboxylase activity"/>
    <property type="evidence" value="ECO:0007669"/>
    <property type="project" value="InterPro"/>
</dbReference>
<keyword evidence="3" id="KW-0745">Spermidine biosynthesis</keyword>
<dbReference type="KEGG" id="rsz:130501339"/>
<dbReference type="Proteomes" id="UP000504610">
    <property type="component" value="Unplaced"/>
</dbReference>
<comment type="similarity">
    <text evidence="2">Belongs to the eukaryotic AdoMetDC family.</text>
</comment>
<dbReference type="SUPFAM" id="SSF56276">
    <property type="entry name" value="S-adenosylmethionine decarboxylase"/>
    <property type="match status" value="1"/>
</dbReference>
<gene>
    <name evidence="6" type="primary">LOC130501339</name>
</gene>
<dbReference type="PANTHER" id="PTHR11570:SF0">
    <property type="entry name" value="S-ADENOSYLMETHIONINE DECARBOXYLASE PROENZYME"/>
    <property type="match status" value="1"/>
</dbReference>
<protein>
    <submittedName>
        <fullName evidence="6">S-adenosylmethionine decarboxylase proenzyme 1-like</fullName>
    </submittedName>
</protein>
<dbReference type="Gene3D" id="3.60.90.10">
    <property type="entry name" value="S-adenosylmethionine decarboxylase"/>
    <property type="match status" value="2"/>
</dbReference>
<name>A0A9W3CL35_RAPSA</name>
<dbReference type="InterPro" id="IPR048283">
    <property type="entry name" value="AdoMetDC-like"/>
</dbReference>
<dbReference type="AlphaFoldDB" id="A0A9W3CL35"/>
<dbReference type="InterPro" id="IPR016067">
    <property type="entry name" value="S-AdoMet_deCO2ase_core"/>
</dbReference>
<evidence type="ECO:0000256" key="2">
    <source>
        <dbReference type="ARBA" id="ARBA00008466"/>
    </source>
</evidence>
<organism evidence="5 6">
    <name type="scientific">Raphanus sativus</name>
    <name type="common">Radish</name>
    <name type="synonym">Raphanus raphanistrum var. sativus</name>
    <dbReference type="NCBI Taxonomy" id="3726"/>
    <lineage>
        <taxon>Eukaryota</taxon>
        <taxon>Viridiplantae</taxon>
        <taxon>Streptophyta</taxon>
        <taxon>Embryophyta</taxon>
        <taxon>Tracheophyta</taxon>
        <taxon>Spermatophyta</taxon>
        <taxon>Magnoliopsida</taxon>
        <taxon>eudicotyledons</taxon>
        <taxon>Gunneridae</taxon>
        <taxon>Pentapetalae</taxon>
        <taxon>rosids</taxon>
        <taxon>malvids</taxon>
        <taxon>Brassicales</taxon>
        <taxon>Brassicaceae</taxon>
        <taxon>Brassiceae</taxon>
        <taxon>Raphanus</taxon>
    </lineage>
</organism>